<dbReference type="PRINTS" id="PR00032">
    <property type="entry name" value="HTHARAC"/>
</dbReference>
<dbReference type="InterPro" id="IPR020449">
    <property type="entry name" value="Tscrpt_reg_AraC-type_HTH"/>
</dbReference>
<keyword evidence="6" id="KW-1185">Reference proteome</keyword>
<evidence type="ECO:0000313" key="5">
    <source>
        <dbReference type="EMBL" id="MCV9886715.1"/>
    </source>
</evidence>
<dbReference type="InterPro" id="IPR003313">
    <property type="entry name" value="AraC-bd"/>
</dbReference>
<dbReference type="CDD" id="cd02208">
    <property type="entry name" value="cupin_RmlC-like"/>
    <property type="match status" value="1"/>
</dbReference>
<reference evidence="5 6" key="1">
    <citation type="submission" date="2022-10" db="EMBL/GenBank/DDBJ databases">
        <title>Draft genome assembly of moderately radiation resistant bacterium Metabacillus halosaccharovorans.</title>
        <authorList>
            <person name="Pal S."/>
            <person name="Gopinathan A."/>
        </authorList>
    </citation>
    <scope>NUCLEOTIDE SEQUENCE [LARGE SCALE GENOMIC DNA]</scope>
    <source>
        <strain evidence="5 6">VITHBRA001</strain>
    </source>
</reference>
<sequence length="291" mass="34237">MNKHNLLEDRVHGDSMFPFRIYMVDYLDGQVIFNMHWHPELEFIYVEKGPINVQVGTRQYRLEEGTGCFIPSEQLHGAYPCGDKPFKLHAVVFSIDLLRSFGYDLIESHYLEAIKKFSFIHSMKLTPQTSEEQVMLKTIASMIEAYSTKETSYELKVKGYLFLLFADIFKKQSWVHNEEVTQKDLTKTELLKKVLQYIDEHYKEKLSVLDLASQVQMSEGHFSRFFRSLVRMTPMEYINTIRINKACILLLKSERKMLDIAMDVGFQNQSYFIRLFKRQKGCTPKEYRGGM</sequence>
<dbReference type="Pfam" id="PF12833">
    <property type="entry name" value="HTH_18"/>
    <property type="match status" value="1"/>
</dbReference>
<evidence type="ECO:0000259" key="4">
    <source>
        <dbReference type="PROSITE" id="PS01124"/>
    </source>
</evidence>
<keyword evidence="2" id="KW-0238">DNA-binding</keyword>
<dbReference type="InterPro" id="IPR014710">
    <property type="entry name" value="RmlC-like_jellyroll"/>
</dbReference>
<comment type="caution">
    <text evidence="5">The sequence shown here is derived from an EMBL/GenBank/DDBJ whole genome shotgun (WGS) entry which is preliminary data.</text>
</comment>
<dbReference type="Proteomes" id="UP001526147">
    <property type="component" value="Unassembled WGS sequence"/>
</dbReference>
<dbReference type="InterPro" id="IPR009057">
    <property type="entry name" value="Homeodomain-like_sf"/>
</dbReference>
<dbReference type="EMBL" id="JAOYEY010000043">
    <property type="protein sequence ID" value="MCV9886715.1"/>
    <property type="molecule type" value="Genomic_DNA"/>
</dbReference>
<protein>
    <submittedName>
        <fullName evidence="5">AraC family transcriptional regulator</fullName>
    </submittedName>
</protein>
<dbReference type="Gene3D" id="1.10.10.60">
    <property type="entry name" value="Homeodomain-like"/>
    <property type="match status" value="2"/>
</dbReference>
<proteinExistence type="predicted"/>
<accession>A0ABT3DI32</accession>
<dbReference type="InterPro" id="IPR018060">
    <property type="entry name" value="HTH_AraC"/>
</dbReference>
<dbReference type="PROSITE" id="PS00041">
    <property type="entry name" value="HTH_ARAC_FAMILY_1"/>
    <property type="match status" value="1"/>
</dbReference>
<name>A0ABT3DI32_9BACI</name>
<evidence type="ECO:0000256" key="2">
    <source>
        <dbReference type="ARBA" id="ARBA00023125"/>
    </source>
</evidence>
<organism evidence="5 6">
    <name type="scientific">Metabacillus halosaccharovorans</name>
    <dbReference type="NCBI Taxonomy" id="930124"/>
    <lineage>
        <taxon>Bacteria</taxon>
        <taxon>Bacillati</taxon>
        <taxon>Bacillota</taxon>
        <taxon>Bacilli</taxon>
        <taxon>Bacillales</taxon>
        <taxon>Bacillaceae</taxon>
        <taxon>Metabacillus</taxon>
    </lineage>
</organism>
<keyword evidence="3" id="KW-0804">Transcription</keyword>
<dbReference type="PANTHER" id="PTHR43280">
    <property type="entry name" value="ARAC-FAMILY TRANSCRIPTIONAL REGULATOR"/>
    <property type="match status" value="1"/>
</dbReference>
<dbReference type="PANTHER" id="PTHR43280:SF28">
    <property type="entry name" value="HTH-TYPE TRANSCRIPTIONAL ACTIVATOR RHAS"/>
    <property type="match status" value="1"/>
</dbReference>
<evidence type="ECO:0000256" key="1">
    <source>
        <dbReference type="ARBA" id="ARBA00023015"/>
    </source>
</evidence>
<feature type="domain" description="HTH araC/xylS-type" evidence="4">
    <location>
        <begin position="192"/>
        <end position="290"/>
    </location>
</feature>
<dbReference type="InterPro" id="IPR018062">
    <property type="entry name" value="HTH_AraC-typ_CS"/>
</dbReference>
<dbReference type="SUPFAM" id="SSF46689">
    <property type="entry name" value="Homeodomain-like"/>
    <property type="match status" value="2"/>
</dbReference>
<evidence type="ECO:0000313" key="6">
    <source>
        <dbReference type="Proteomes" id="UP001526147"/>
    </source>
</evidence>
<dbReference type="PROSITE" id="PS01124">
    <property type="entry name" value="HTH_ARAC_FAMILY_2"/>
    <property type="match status" value="1"/>
</dbReference>
<evidence type="ECO:0000256" key="3">
    <source>
        <dbReference type="ARBA" id="ARBA00023163"/>
    </source>
</evidence>
<dbReference type="Gene3D" id="2.60.120.10">
    <property type="entry name" value="Jelly Rolls"/>
    <property type="match status" value="1"/>
</dbReference>
<gene>
    <name evidence="5" type="ORF">OIH86_13840</name>
</gene>
<keyword evidence="1" id="KW-0805">Transcription regulation</keyword>
<dbReference type="SMART" id="SM00342">
    <property type="entry name" value="HTH_ARAC"/>
    <property type="match status" value="1"/>
</dbReference>
<dbReference type="SUPFAM" id="SSF51215">
    <property type="entry name" value="Regulatory protein AraC"/>
    <property type="match status" value="1"/>
</dbReference>
<dbReference type="InterPro" id="IPR037923">
    <property type="entry name" value="HTH-like"/>
</dbReference>
<dbReference type="RefSeq" id="WP_264143265.1">
    <property type="nucleotide sequence ID" value="NZ_JAOYEY010000043.1"/>
</dbReference>
<dbReference type="Pfam" id="PF02311">
    <property type="entry name" value="AraC_binding"/>
    <property type="match status" value="1"/>
</dbReference>